<dbReference type="Gene3D" id="2.60.120.10">
    <property type="entry name" value="Jelly Rolls"/>
    <property type="match status" value="1"/>
</dbReference>
<dbReference type="CDD" id="cd02230">
    <property type="entry name" value="cupin_HP0902-like"/>
    <property type="match status" value="1"/>
</dbReference>
<keyword evidence="3" id="KW-1185">Reference proteome</keyword>
<dbReference type="InterPro" id="IPR014710">
    <property type="entry name" value="RmlC-like_jellyroll"/>
</dbReference>
<dbReference type="InterPro" id="IPR013096">
    <property type="entry name" value="Cupin_2"/>
</dbReference>
<dbReference type="Pfam" id="PF07883">
    <property type="entry name" value="Cupin_2"/>
    <property type="match status" value="1"/>
</dbReference>
<feature type="domain" description="Cupin type-2" evidence="1">
    <location>
        <begin position="40"/>
        <end position="102"/>
    </location>
</feature>
<organism evidence="2 3">
    <name type="scientific">Ottowia pentelensis</name>
    <dbReference type="NCBI Taxonomy" id="511108"/>
    <lineage>
        <taxon>Bacteria</taxon>
        <taxon>Pseudomonadati</taxon>
        <taxon>Pseudomonadota</taxon>
        <taxon>Betaproteobacteria</taxon>
        <taxon>Burkholderiales</taxon>
        <taxon>Comamonadaceae</taxon>
        <taxon>Ottowia</taxon>
    </lineage>
</organism>
<proteinExistence type="predicted"/>
<name>A0ABV6PZT3_9BURK</name>
<evidence type="ECO:0000259" key="1">
    <source>
        <dbReference type="Pfam" id="PF07883"/>
    </source>
</evidence>
<dbReference type="InterPro" id="IPR011051">
    <property type="entry name" value="RmlC_Cupin_sf"/>
</dbReference>
<evidence type="ECO:0000313" key="2">
    <source>
        <dbReference type="EMBL" id="MFC0594448.1"/>
    </source>
</evidence>
<dbReference type="SUPFAM" id="SSF51182">
    <property type="entry name" value="RmlC-like cupins"/>
    <property type="match status" value="1"/>
</dbReference>
<reference evidence="2 3" key="1">
    <citation type="submission" date="2024-09" db="EMBL/GenBank/DDBJ databases">
        <authorList>
            <person name="Sun Q."/>
            <person name="Mori K."/>
        </authorList>
    </citation>
    <scope>NUCLEOTIDE SEQUENCE [LARGE SCALE GENOMIC DNA]</scope>
    <source>
        <strain evidence="2 3">NCAIM B.02336</strain>
    </source>
</reference>
<dbReference type="Proteomes" id="UP001589834">
    <property type="component" value="Unassembled WGS sequence"/>
</dbReference>
<dbReference type="RefSeq" id="WP_377485172.1">
    <property type="nucleotide sequence ID" value="NZ_JBHLTN010000044.1"/>
</dbReference>
<gene>
    <name evidence="2" type="ORF">ACFFGG_18005</name>
</gene>
<comment type="caution">
    <text evidence="2">The sequence shown here is derived from an EMBL/GenBank/DDBJ whole genome shotgun (WGS) entry which is preliminary data.</text>
</comment>
<sequence>MAQPHLAPGQIGSVSPLGSKLAQTPSYALLKAPQLEVIRVVLPAGKTMPGHQVAGEITVQCLEGVIDFDIAGQTQRMRQGDFLHLGGGVAHQLTGVEDASALVTICLV</sequence>
<accession>A0ABV6PZT3</accession>
<protein>
    <submittedName>
        <fullName evidence="2">Cupin domain-containing protein</fullName>
    </submittedName>
</protein>
<evidence type="ECO:0000313" key="3">
    <source>
        <dbReference type="Proteomes" id="UP001589834"/>
    </source>
</evidence>
<dbReference type="EMBL" id="JBHLTN010000044">
    <property type="protein sequence ID" value="MFC0594448.1"/>
    <property type="molecule type" value="Genomic_DNA"/>
</dbReference>